<accession>A0ABT7L828</accession>
<dbReference type="RefSeq" id="WP_285933293.1">
    <property type="nucleotide sequence ID" value="NZ_JASTZU010000051.1"/>
</dbReference>
<gene>
    <name evidence="1" type="ORF">QQS35_16335</name>
</gene>
<protein>
    <submittedName>
        <fullName evidence="1">Uncharacterized protein</fullName>
    </submittedName>
</protein>
<reference evidence="1 2" key="1">
    <citation type="submission" date="2023-06" db="EMBL/GenBank/DDBJ databases">
        <title>Aquibacillus rhizosphaerae LR5S19.</title>
        <authorList>
            <person name="Sun J.-Q."/>
        </authorList>
    </citation>
    <scope>NUCLEOTIDE SEQUENCE [LARGE SCALE GENOMIC DNA]</scope>
    <source>
        <strain evidence="1 2">LR5S19</strain>
    </source>
</reference>
<name>A0ABT7L828_9BACI</name>
<keyword evidence="2" id="KW-1185">Reference proteome</keyword>
<proteinExistence type="predicted"/>
<comment type="caution">
    <text evidence="1">The sequence shown here is derived from an EMBL/GenBank/DDBJ whole genome shotgun (WGS) entry which is preliminary data.</text>
</comment>
<sequence length="159" mass="18838">MARQYMNIRLSYEAKLYIEEIQGMIQEKMTDKITPNIIDEIEKKVKDYLKPIDPILAGVSITNILKVSTSSIIEEAYYQTQNYTYQEWLKIDELLRKDDFKTDIDVGSLTPKLYLNTDVIEGLQKKQREFMKENMVRPAKMSYVIKKVVYAYYIKLENK</sequence>
<evidence type="ECO:0000313" key="2">
    <source>
        <dbReference type="Proteomes" id="UP001235343"/>
    </source>
</evidence>
<evidence type="ECO:0000313" key="1">
    <source>
        <dbReference type="EMBL" id="MDL4842007.1"/>
    </source>
</evidence>
<dbReference type="Proteomes" id="UP001235343">
    <property type="component" value="Unassembled WGS sequence"/>
</dbReference>
<dbReference type="EMBL" id="JASTZU010000051">
    <property type="protein sequence ID" value="MDL4842007.1"/>
    <property type="molecule type" value="Genomic_DNA"/>
</dbReference>
<organism evidence="1 2">
    <name type="scientific">Aquibacillus rhizosphaerae</name>
    <dbReference type="NCBI Taxonomy" id="3051431"/>
    <lineage>
        <taxon>Bacteria</taxon>
        <taxon>Bacillati</taxon>
        <taxon>Bacillota</taxon>
        <taxon>Bacilli</taxon>
        <taxon>Bacillales</taxon>
        <taxon>Bacillaceae</taxon>
        <taxon>Aquibacillus</taxon>
    </lineage>
</organism>